<keyword evidence="5" id="KW-0067">ATP-binding</keyword>
<keyword evidence="9" id="KW-1185">Reference proteome</keyword>
<evidence type="ECO:0000256" key="1">
    <source>
        <dbReference type="ARBA" id="ARBA00004496"/>
    </source>
</evidence>
<reference evidence="8 9" key="1">
    <citation type="submission" date="2019-02" db="EMBL/GenBank/DDBJ databases">
        <title>Deep-cultivation of Planctomycetes and their phenomic and genomic characterization uncovers novel biology.</title>
        <authorList>
            <person name="Wiegand S."/>
            <person name="Jogler M."/>
            <person name="Boedeker C."/>
            <person name="Pinto D."/>
            <person name="Vollmers J."/>
            <person name="Rivas-Marin E."/>
            <person name="Kohn T."/>
            <person name="Peeters S.H."/>
            <person name="Heuer A."/>
            <person name="Rast P."/>
            <person name="Oberbeckmann S."/>
            <person name="Bunk B."/>
            <person name="Jeske O."/>
            <person name="Meyerdierks A."/>
            <person name="Storesund J.E."/>
            <person name="Kallscheuer N."/>
            <person name="Luecker S."/>
            <person name="Lage O.M."/>
            <person name="Pohl T."/>
            <person name="Merkel B.J."/>
            <person name="Hornburger P."/>
            <person name="Mueller R.-W."/>
            <person name="Bruemmer F."/>
            <person name="Labrenz M."/>
            <person name="Spormann A.M."/>
            <person name="Op Den Camp H."/>
            <person name="Overmann J."/>
            <person name="Amann R."/>
            <person name="Jetten M.S.M."/>
            <person name="Mascher T."/>
            <person name="Medema M.H."/>
            <person name="Devos D.P."/>
            <person name="Kaster A.-K."/>
            <person name="Ovreas L."/>
            <person name="Rohde M."/>
            <person name="Galperin M.Y."/>
            <person name="Jogler C."/>
        </authorList>
    </citation>
    <scope>NUCLEOTIDE SEQUENCE [LARGE SCALE GENOMIC DNA]</scope>
    <source>
        <strain evidence="8 9">KOR34</strain>
    </source>
</reference>
<evidence type="ECO:0000256" key="6">
    <source>
        <dbReference type="ARBA" id="ARBA00039970"/>
    </source>
</evidence>
<keyword evidence="3" id="KW-0963">Cytoplasm</keyword>
<evidence type="ECO:0000313" key="9">
    <source>
        <dbReference type="Proteomes" id="UP000316714"/>
    </source>
</evidence>
<gene>
    <name evidence="8" type="ORF">KOR34_17810</name>
</gene>
<comment type="subcellular location">
    <subcellularLocation>
        <location evidence="1">Cytoplasm</location>
    </subcellularLocation>
</comment>
<evidence type="ECO:0000256" key="3">
    <source>
        <dbReference type="ARBA" id="ARBA00022490"/>
    </source>
</evidence>
<feature type="domain" description="PhoH-like protein" evidence="7">
    <location>
        <begin position="106"/>
        <end position="309"/>
    </location>
</feature>
<dbReference type="RefSeq" id="WP_146564073.1">
    <property type="nucleotide sequence ID" value="NZ_SIHJ01000001.1"/>
</dbReference>
<dbReference type="GO" id="GO:0005524">
    <property type="term" value="F:ATP binding"/>
    <property type="evidence" value="ECO:0007669"/>
    <property type="project" value="UniProtKB-KW"/>
</dbReference>
<dbReference type="AlphaFoldDB" id="A0A5C5VDZ4"/>
<proteinExistence type="inferred from homology"/>
<dbReference type="OrthoDB" id="9773137at2"/>
<name>A0A5C5VDZ4_9BACT</name>
<evidence type="ECO:0000259" key="7">
    <source>
        <dbReference type="Pfam" id="PF02562"/>
    </source>
</evidence>
<evidence type="ECO:0000256" key="2">
    <source>
        <dbReference type="ARBA" id="ARBA00010393"/>
    </source>
</evidence>
<dbReference type="InterPro" id="IPR051451">
    <property type="entry name" value="PhoH2-like"/>
</dbReference>
<organism evidence="8 9">
    <name type="scientific">Posidoniimonas corsicana</name>
    <dbReference type="NCBI Taxonomy" id="1938618"/>
    <lineage>
        <taxon>Bacteria</taxon>
        <taxon>Pseudomonadati</taxon>
        <taxon>Planctomycetota</taxon>
        <taxon>Planctomycetia</taxon>
        <taxon>Pirellulales</taxon>
        <taxon>Lacipirellulaceae</taxon>
        <taxon>Posidoniimonas</taxon>
    </lineage>
</organism>
<dbReference type="GO" id="GO:0003723">
    <property type="term" value="F:RNA binding"/>
    <property type="evidence" value="ECO:0007669"/>
    <property type="project" value="InterPro"/>
</dbReference>
<evidence type="ECO:0000256" key="4">
    <source>
        <dbReference type="ARBA" id="ARBA00022741"/>
    </source>
</evidence>
<dbReference type="InterPro" id="IPR027417">
    <property type="entry name" value="P-loop_NTPase"/>
</dbReference>
<dbReference type="Proteomes" id="UP000316714">
    <property type="component" value="Unassembled WGS sequence"/>
</dbReference>
<accession>A0A5C5VDZ4</accession>
<dbReference type="SUPFAM" id="SSF54791">
    <property type="entry name" value="Eukaryotic type KH-domain (KH-domain type I)"/>
    <property type="match status" value="1"/>
</dbReference>
<dbReference type="FunFam" id="3.40.50.300:FF:000013">
    <property type="entry name" value="PhoH family ATPase"/>
    <property type="match status" value="1"/>
</dbReference>
<dbReference type="PANTHER" id="PTHR30473:SF1">
    <property type="entry name" value="PHOH-LIKE PROTEIN"/>
    <property type="match status" value="1"/>
</dbReference>
<comment type="caution">
    <text evidence="8">The sequence shown here is derived from an EMBL/GenBank/DDBJ whole genome shotgun (WGS) entry which is preliminary data.</text>
</comment>
<evidence type="ECO:0000256" key="5">
    <source>
        <dbReference type="ARBA" id="ARBA00022840"/>
    </source>
</evidence>
<evidence type="ECO:0000313" key="8">
    <source>
        <dbReference type="EMBL" id="TWT36836.1"/>
    </source>
</evidence>
<dbReference type="GO" id="GO:0005829">
    <property type="term" value="C:cytosol"/>
    <property type="evidence" value="ECO:0007669"/>
    <property type="project" value="TreeGrafter"/>
</dbReference>
<dbReference type="InterPro" id="IPR036612">
    <property type="entry name" value="KH_dom_type_1_sf"/>
</dbReference>
<keyword evidence="4" id="KW-0547">Nucleotide-binding</keyword>
<dbReference type="PANTHER" id="PTHR30473">
    <property type="entry name" value="PROTEIN PHOH"/>
    <property type="match status" value="1"/>
</dbReference>
<sequence length="315" mass="34298">MIEAFIPVSGPDQLIQLFGPSDQHLRRIREAVPAKIHAREGKIRVSGDEAAVLQATAIIEQLKNEVSVGGVISAEFVDTVLAGLTDSKATGPVEMKVDVQRAGVSIRPRTAGQGAYIEAIRSNDLVFCIGPAGTGKTYLAVAAAVEALRQNQVRKVVLVRPAVEAGESLGYLPGDLRAKINPYLRPLLDGLGEMMDFDQLKRYMAEDVIEVAPLAYMRGRTLNNAFIIMDEAQNTTVGQMKMFLTRMGANSKVVVTGDATQVDLPPHTMSGLIDARRRLLGIEGSEWVELSKEDIVRHRLVQEIVNAYEEGPDAR</sequence>
<dbReference type="InterPro" id="IPR003714">
    <property type="entry name" value="PhoH"/>
</dbReference>
<dbReference type="SUPFAM" id="SSF52540">
    <property type="entry name" value="P-loop containing nucleoside triphosphate hydrolases"/>
    <property type="match status" value="1"/>
</dbReference>
<dbReference type="Pfam" id="PF02562">
    <property type="entry name" value="PhoH"/>
    <property type="match status" value="1"/>
</dbReference>
<dbReference type="Gene3D" id="3.40.50.300">
    <property type="entry name" value="P-loop containing nucleotide triphosphate hydrolases"/>
    <property type="match status" value="1"/>
</dbReference>
<protein>
    <recommendedName>
        <fullName evidence="6">PhoH-like protein</fullName>
    </recommendedName>
</protein>
<dbReference type="EMBL" id="SIHJ01000001">
    <property type="protein sequence ID" value="TWT36836.1"/>
    <property type="molecule type" value="Genomic_DNA"/>
</dbReference>
<comment type="similarity">
    <text evidence="2">Belongs to the PhoH family.</text>
</comment>